<keyword evidence="2 4" id="KW-0238">DNA-binding</keyword>
<dbReference type="InterPro" id="IPR003012">
    <property type="entry name" value="Tet_transcr_reg_TetR"/>
</dbReference>
<dbReference type="EMBL" id="CP147251">
    <property type="protein sequence ID" value="WYJ75985.1"/>
    <property type="molecule type" value="Genomic_DNA"/>
</dbReference>
<reference evidence="6 7" key="1">
    <citation type="submission" date="2021-03" db="EMBL/GenBank/DDBJ databases">
        <authorList>
            <person name="Gilmore M.S."/>
            <person name="Schwartzman J."/>
            <person name="Van Tyne D."/>
            <person name="Martin M."/>
            <person name="Earl A.M."/>
            <person name="Manson A.L."/>
            <person name="Straub T."/>
            <person name="Salamzade R."/>
            <person name="Saavedra J."/>
            <person name="Lebreton F."/>
            <person name="Prichula J."/>
            <person name="Schaufler K."/>
            <person name="Gaca A."/>
            <person name="Sgardioli B."/>
            <person name="Wagenaar J."/>
            <person name="Strong T."/>
        </authorList>
    </citation>
    <scope>NUCLEOTIDE SEQUENCE [LARGE SCALE GENOMIC DNA]</scope>
    <source>
        <strain evidence="6 7">DIV2402</strain>
    </source>
</reference>
<dbReference type="InterPro" id="IPR001647">
    <property type="entry name" value="HTH_TetR"/>
</dbReference>
<dbReference type="Gene3D" id="1.10.10.60">
    <property type="entry name" value="Homeodomain-like"/>
    <property type="match status" value="1"/>
</dbReference>
<evidence type="ECO:0000256" key="2">
    <source>
        <dbReference type="ARBA" id="ARBA00023125"/>
    </source>
</evidence>
<dbReference type="InterPro" id="IPR050109">
    <property type="entry name" value="HTH-type_TetR-like_transc_reg"/>
</dbReference>
<dbReference type="Proteomes" id="UP000664701">
    <property type="component" value="Chromosome"/>
</dbReference>
<protein>
    <recommendedName>
        <fullName evidence="5">HTH tetR-type domain-containing protein</fullName>
    </recommendedName>
</protein>
<dbReference type="PANTHER" id="PTHR30055">
    <property type="entry name" value="HTH-TYPE TRANSCRIPTIONAL REGULATOR RUTR"/>
    <property type="match status" value="1"/>
</dbReference>
<evidence type="ECO:0000259" key="5">
    <source>
        <dbReference type="PROSITE" id="PS50977"/>
    </source>
</evidence>
<proteinExistence type="predicted"/>
<keyword evidence="1" id="KW-0805">Transcription regulation</keyword>
<dbReference type="PRINTS" id="PR00400">
    <property type="entry name" value="TETREPRESSOR"/>
</dbReference>
<dbReference type="SUPFAM" id="SSF46689">
    <property type="entry name" value="Homeodomain-like"/>
    <property type="match status" value="1"/>
</dbReference>
<dbReference type="PANTHER" id="PTHR30055:SF151">
    <property type="entry name" value="TRANSCRIPTIONAL REGULATORY PROTEIN"/>
    <property type="match status" value="1"/>
</dbReference>
<dbReference type="Gene3D" id="1.10.357.10">
    <property type="entry name" value="Tetracycline Repressor, domain 2"/>
    <property type="match status" value="1"/>
</dbReference>
<gene>
    <name evidence="6" type="ORF">DOK78_000602</name>
</gene>
<dbReference type="RefSeq" id="WP_207942299.1">
    <property type="nucleotide sequence ID" value="NZ_CP147251.1"/>
</dbReference>
<accession>A0ABZ2SKE3</accession>
<sequence length="217" mass="25260">MEQKLSKEKIIQTAFDILAEKRSIEGLSMRNLANALNVKAPAIYWYFKDKQDLLQNMAETMEQHLCLPDSSLEATEQLIAFMNAYYDLYTQFPCGAELEINTVPAYASRLEHIETMNQLLLQQGYSLAQSRHAVISLHYLLIGYLIDQQKEEQLTQKIIDGNHYLLQSVQWMRHYAQEQSLESFNFALSQREQIIDVKEIFMSSVKIYLLGLEQLKK</sequence>
<evidence type="ECO:0000313" key="6">
    <source>
        <dbReference type="EMBL" id="WYJ75985.1"/>
    </source>
</evidence>
<dbReference type="SUPFAM" id="SSF48498">
    <property type="entry name" value="Tetracyclin repressor-like, C-terminal domain"/>
    <property type="match status" value="1"/>
</dbReference>
<dbReference type="InterPro" id="IPR036271">
    <property type="entry name" value="Tet_transcr_reg_TetR-rel_C_sf"/>
</dbReference>
<evidence type="ECO:0000256" key="4">
    <source>
        <dbReference type="PROSITE-ProRule" id="PRU00335"/>
    </source>
</evidence>
<dbReference type="Pfam" id="PF00440">
    <property type="entry name" value="TetR_N"/>
    <property type="match status" value="1"/>
</dbReference>
<dbReference type="InterPro" id="IPR009057">
    <property type="entry name" value="Homeodomain-like_sf"/>
</dbReference>
<name>A0ABZ2SKE3_9ENTE</name>
<evidence type="ECO:0000313" key="7">
    <source>
        <dbReference type="Proteomes" id="UP000664701"/>
    </source>
</evidence>
<feature type="DNA-binding region" description="H-T-H motif" evidence="4">
    <location>
        <begin position="28"/>
        <end position="47"/>
    </location>
</feature>
<evidence type="ECO:0000256" key="1">
    <source>
        <dbReference type="ARBA" id="ARBA00023015"/>
    </source>
</evidence>
<evidence type="ECO:0000256" key="3">
    <source>
        <dbReference type="ARBA" id="ARBA00023163"/>
    </source>
</evidence>
<organism evidence="6 7">
    <name type="scientific">Candidatus Enterococcus lowellii</name>
    <dbReference type="NCBI Taxonomy" id="2230877"/>
    <lineage>
        <taxon>Bacteria</taxon>
        <taxon>Bacillati</taxon>
        <taxon>Bacillota</taxon>
        <taxon>Bacilli</taxon>
        <taxon>Lactobacillales</taxon>
        <taxon>Enterococcaceae</taxon>
        <taxon>Enterococcus</taxon>
    </lineage>
</organism>
<keyword evidence="3" id="KW-0804">Transcription</keyword>
<keyword evidence="7" id="KW-1185">Reference proteome</keyword>
<reference evidence="6 7" key="2">
    <citation type="submission" date="2024-03" db="EMBL/GenBank/DDBJ databases">
        <title>The Genome Sequence of Enterococcus sp. DIV2402.</title>
        <authorList>
            <consortium name="The Broad Institute Genomics Platform"/>
            <consortium name="The Broad Institute Microbial Omics Core"/>
            <consortium name="The Broad Institute Genomic Center for Infectious Diseases"/>
            <person name="Earl A."/>
            <person name="Manson A."/>
            <person name="Gilmore M."/>
            <person name="Schwartman J."/>
            <person name="Shea T."/>
            <person name="Abouelleil A."/>
            <person name="Cao P."/>
            <person name="Chapman S."/>
            <person name="Cusick C."/>
            <person name="Young S."/>
            <person name="Neafsey D."/>
            <person name="Nusbaum C."/>
            <person name="Birren B."/>
        </authorList>
    </citation>
    <scope>NUCLEOTIDE SEQUENCE [LARGE SCALE GENOMIC DNA]</scope>
    <source>
        <strain evidence="6 7">DIV2402</strain>
    </source>
</reference>
<feature type="domain" description="HTH tetR-type" evidence="5">
    <location>
        <begin position="4"/>
        <end position="65"/>
    </location>
</feature>
<dbReference type="PROSITE" id="PS50977">
    <property type="entry name" value="HTH_TETR_2"/>
    <property type="match status" value="1"/>
</dbReference>